<proteinExistence type="predicted"/>
<keyword evidence="3" id="KW-1185">Reference proteome</keyword>
<dbReference type="AlphaFoldDB" id="A0ABD1EYG4"/>
<protein>
    <submittedName>
        <fullName evidence="2">Uncharacterized protein</fullName>
    </submittedName>
</protein>
<feature type="coiled-coil region" evidence="1">
    <location>
        <begin position="62"/>
        <end position="105"/>
    </location>
</feature>
<evidence type="ECO:0000313" key="2">
    <source>
        <dbReference type="EMBL" id="KAL1506085.1"/>
    </source>
</evidence>
<gene>
    <name evidence="2" type="ORF">ABEB36_005515</name>
</gene>
<reference evidence="2 3" key="1">
    <citation type="submission" date="2024-05" db="EMBL/GenBank/DDBJ databases">
        <title>Genetic variation in Jamaican populations of the coffee berry borer (Hypothenemus hampei).</title>
        <authorList>
            <person name="Errbii M."/>
            <person name="Myrie A."/>
        </authorList>
    </citation>
    <scope>NUCLEOTIDE SEQUENCE [LARGE SCALE GENOMIC DNA]</scope>
    <source>
        <strain evidence="2">JA-Hopewell-2020-01-JO</strain>
        <tissue evidence="2">Whole body</tissue>
    </source>
</reference>
<keyword evidence="1" id="KW-0175">Coiled coil</keyword>
<dbReference type="Gene3D" id="1.20.5.500">
    <property type="entry name" value="Single helix bin"/>
    <property type="match status" value="1"/>
</dbReference>
<comment type="caution">
    <text evidence="2">The sequence shown here is derived from an EMBL/GenBank/DDBJ whole genome shotgun (WGS) entry which is preliminary data.</text>
</comment>
<dbReference type="EMBL" id="JBDJPC010000004">
    <property type="protein sequence ID" value="KAL1506085.1"/>
    <property type="molecule type" value="Genomic_DNA"/>
</dbReference>
<accession>A0ABD1EYG4</accession>
<dbReference type="Proteomes" id="UP001566132">
    <property type="component" value="Unassembled WGS sequence"/>
</dbReference>
<organism evidence="2 3">
    <name type="scientific">Hypothenemus hampei</name>
    <name type="common">Coffee berry borer</name>
    <dbReference type="NCBI Taxonomy" id="57062"/>
    <lineage>
        <taxon>Eukaryota</taxon>
        <taxon>Metazoa</taxon>
        <taxon>Ecdysozoa</taxon>
        <taxon>Arthropoda</taxon>
        <taxon>Hexapoda</taxon>
        <taxon>Insecta</taxon>
        <taxon>Pterygota</taxon>
        <taxon>Neoptera</taxon>
        <taxon>Endopterygota</taxon>
        <taxon>Coleoptera</taxon>
        <taxon>Polyphaga</taxon>
        <taxon>Cucujiformia</taxon>
        <taxon>Curculionidae</taxon>
        <taxon>Scolytinae</taxon>
        <taxon>Hypothenemus</taxon>
    </lineage>
</organism>
<evidence type="ECO:0000256" key="1">
    <source>
        <dbReference type="SAM" id="Coils"/>
    </source>
</evidence>
<sequence length="111" mass="13527">MFNSIIIFMEQNIYANLWKTFTVLIWNYNHVFSEKLEELCYHFCDEDAFKKRGTILENEYIRKKTKELIEELKKKIEKEKKAALKEVLEYEKEKLEETLNDLNRPTKNNKS</sequence>
<name>A0ABD1EYG4_HYPHA</name>
<evidence type="ECO:0000313" key="3">
    <source>
        <dbReference type="Proteomes" id="UP001566132"/>
    </source>
</evidence>